<evidence type="ECO:0000256" key="5">
    <source>
        <dbReference type="SAM" id="MobiDB-lite"/>
    </source>
</evidence>
<dbReference type="PANTHER" id="PTHR11814">
    <property type="entry name" value="SULFATE TRANSPORTER"/>
    <property type="match status" value="1"/>
</dbReference>
<evidence type="ECO:0000256" key="2">
    <source>
        <dbReference type="ARBA" id="ARBA00022692"/>
    </source>
</evidence>
<dbReference type="InterPro" id="IPR036513">
    <property type="entry name" value="STAS_dom_sf"/>
</dbReference>
<dbReference type="GO" id="GO:0008271">
    <property type="term" value="F:secondary active sulfate transmembrane transporter activity"/>
    <property type="evidence" value="ECO:0007669"/>
    <property type="project" value="InterPro"/>
</dbReference>
<dbReference type="GO" id="GO:0016020">
    <property type="term" value="C:membrane"/>
    <property type="evidence" value="ECO:0007669"/>
    <property type="project" value="UniProtKB-SubCell"/>
</dbReference>
<evidence type="ECO:0000313" key="9">
    <source>
        <dbReference type="Proteomes" id="UP001283361"/>
    </source>
</evidence>
<feature type="transmembrane region" description="Helical" evidence="6">
    <location>
        <begin position="316"/>
        <end position="339"/>
    </location>
</feature>
<dbReference type="PROSITE" id="PS50801">
    <property type="entry name" value="STAS"/>
    <property type="match status" value="1"/>
</dbReference>
<dbReference type="EMBL" id="JAWDGP010008052">
    <property type="protein sequence ID" value="KAK3696282.1"/>
    <property type="molecule type" value="Genomic_DNA"/>
</dbReference>
<dbReference type="Pfam" id="PF00916">
    <property type="entry name" value="Sulfate_transp"/>
    <property type="match status" value="1"/>
</dbReference>
<feature type="transmembrane region" description="Helical" evidence="6">
    <location>
        <begin position="272"/>
        <end position="288"/>
    </location>
</feature>
<reference evidence="8" key="1">
    <citation type="journal article" date="2023" name="G3 (Bethesda)">
        <title>A reference genome for the long-term kleptoplast-retaining sea slug Elysia crispata morphotype clarki.</title>
        <authorList>
            <person name="Eastman K.E."/>
            <person name="Pendleton A.L."/>
            <person name="Shaikh M.A."/>
            <person name="Suttiyut T."/>
            <person name="Ogas R."/>
            <person name="Tomko P."/>
            <person name="Gavelis G."/>
            <person name="Widhalm J.R."/>
            <person name="Wisecaver J.H."/>
        </authorList>
    </citation>
    <scope>NUCLEOTIDE SEQUENCE</scope>
    <source>
        <strain evidence="8">ECLA1</strain>
    </source>
</reference>
<feature type="transmembrane region" description="Helical" evidence="6">
    <location>
        <begin position="424"/>
        <end position="442"/>
    </location>
</feature>
<feature type="transmembrane region" description="Helical" evidence="6">
    <location>
        <begin position="518"/>
        <end position="549"/>
    </location>
</feature>
<comment type="subcellular location">
    <subcellularLocation>
        <location evidence="1">Membrane</location>
        <topology evidence="1">Multi-pass membrane protein</topology>
    </subcellularLocation>
</comment>
<feature type="domain" description="STAS" evidence="7">
    <location>
        <begin position="554"/>
        <end position="664"/>
    </location>
</feature>
<evidence type="ECO:0000256" key="4">
    <source>
        <dbReference type="ARBA" id="ARBA00023136"/>
    </source>
</evidence>
<dbReference type="NCBIfam" id="TIGR00815">
    <property type="entry name" value="sulP"/>
    <property type="match status" value="1"/>
</dbReference>
<feature type="transmembrane region" description="Helical" evidence="6">
    <location>
        <begin position="462"/>
        <end position="482"/>
    </location>
</feature>
<feature type="transmembrane region" description="Helical" evidence="6">
    <location>
        <begin position="384"/>
        <end position="403"/>
    </location>
</feature>
<dbReference type="InterPro" id="IPR001902">
    <property type="entry name" value="SLC26A/SulP_fam"/>
</dbReference>
<sequence>MRDIELTVLGDSQKPSRTEKDPVSTISYPDSSLHMGKPAGNGHHGVGRPQQKGHPDDLESQGGSEDDLPIKDRLKNCCSSTFTVQNALGKLPIVSWLPKYRCDTFQSDLIAGLTVGLTVIPQGLAYAQIAGLSPEYGLYSAFMGCFVYALMGTSKDITLGPTAIMSLMTAEFGSSKSPCVKYDSLGACEARDPTLAILLTLLSGVIELTMGVLQLGILVNYISYPVINAFTSAAAISIAVGQLKTVLGLKDVSREFLHQVYDICRKIPETRVWDMTMGIIAIIACILLKKLRTVKWRGEDDPNVEVSLPVKILRKFVWLCGTGANAIVVIISAAVIAIVDSQGFDIEEHVTVTGNITGGMPPFRPPAFEIHSENLNETMSTNEVFSTLGAGIGIVPLLALVETMAIGKAFARANNYKIQPTQELLAIGTANIVSSFVSSYPITGSFSRTAVNSQSGVRTPLGGVWTGALVILALIVLTPYFYYIPKAALAGVIIAAVVQMVDYEIVRKLWHANKLDLIPLFVTFIGSLTIGIEYGILVGIGVSLLMLLYPIARPKVKYTLTSGALVVTPAQGVNFPAAEHIELKAMEKAKVDGKMRHIILNMEHLSDLDYTAIQSIKSLMADCELAGMRLILAGGMISVREKLQTANVKNLVLVDSVNDALSELSIQAVDDVAVNGEEADPFISRL</sequence>
<evidence type="ECO:0000256" key="6">
    <source>
        <dbReference type="SAM" id="Phobius"/>
    </source>
</evidence>
<dbReference type="Proteomes" id="UP001283361">
    <property type="component" value="Unassembled WGS sequence"/>
</dbReference>
<comment type="caution">
    <text evidence="8">The sequence shown here is derived from an EMBL/GenBank/DDBJ whole genome shotgun (WGS) entry which is preliminary data.</text>
</comment>
<dbReference type="Gene3D" id="3.30.750.24">
    <property type="entry name" value="STAS domain"/>
    <property type="match status" value="1"/>
</dbReference>
<dbReference type="InterPro" id="IPR011547">
    <property type="entry name" value="SLC26A/SulP_dom"/>
</dbReference>
<feature type="region of interest" description="Disordered" evidence="5">
    <location>
        <begin position="1"/>
        <end position="69"/>
    </location>
</feature>
<accession>A0AAE1CIZ0</accession>
<keyword evidence="4 6" id="KW-0472">Membrane</keyword>
<keyword evidence="3 6" id="KW-1133">Transmembrane helix</keyword>
<protein>
    <recommendedName>
        <fullName evidence="7">STAS domain-containing protein</fullName>
    </recommendedName>
</protein>
<name>A0AAE1CIZ0_9GAST</name>
<dbReference type="InterPro" id="IPR002645">
    <property type="entry name" value="STAS_dom"/>
</dbReference>
<dbReference type="SUPFAM" id="SSF52091">
    <property type="entry name" value="SpoIIaa-like"/>
    <property type="match status" value="1"/>
</dbReference>
<evidence type="ECO:0000313" key="8">
    <source>
        <dbReference type="EMBL" id="KAK3696282.1"/>
    </source>
</evidence>
<evidence type="ECO:0000256" key="3">
    <source>
        <dbReference type="ARBA" id="ARBA00022989"/>
    </source>
</evidence>
<keyword evidence="2 6" id="KW-0812">Transmembrane</keyword>
<proteinExistence type="predicted"/>
<evidence type="ECO:0000259" key="7">
    <source>
        <dbReference type="PROSITE" id="PS50801"/>
    </source>
</evidence>
<evidence type="ECO:0000256" key="1">
    <source>
        <dbReference type="ARBA" id="ARBA00004141"/>
    </source>
</evidence>
<dbReference type="AlphaFoldDB" id="A0AAE1CIZ0"/>
<dbReference type="CDD" id="cd07042">
    <property type="entry name" value="STAS_SulP_like_sulfate_transporter"/>
    <property type="match status" value="1"/>
</dbReference>
<keyword evidence="9" id="KW-1185">Reference proteome</keyword>
<dbReference type="Pfam" id="PF01740">
    <property type="entry name" value="STAS"/>
    <property type="match status" value="1"/>
</dbReference>
<organism evidence="8 9">
    <name type="scientific">Elysia crispata</name>
    <name type="common">lettuce slug</name>
    <dbReference type="NCBI Taxonomy" id="231223"/>
    <lineage>
        <taxon>Eukaryota</taxon>
        <taxon>Metazoa</taxon>
        <taxon>Spiralia</taxon>
        <taxon>Lophotrochozoa</taxon>
        <taxon>Mollusca</taxon>
        <taxon>Gastropoda</taxon>
        <taxon>Heterobranchia</taxon>
        <taxon>Euthyneura</taxon>
        <taxon>Panpulmonata</taxon>
        <taxon>Sacoglossa</taxon>
        <taxon>Placobranchoidea</taxon>
        <taxon>Plakobranchidae</taxon>
        <taxon>Elysia</taxon>
    </lineage>
</organism>
<dbReference type="InterPro" id="IPR018045">
    <property type="entry name" value="S04_transporter_CS"/>
</dbReference>
<feature type="transmembrane region" description="Helical" evidence="6">
    <location>
        <begin position="487"/>
        <end position="506"/>
    </location>
</feature>
<gene>
    <name evidence="8" type="ORF">RRG08_027719</name>
</gene>
<dbReference type="PROSITE" id="PS01130">
    <property type="entry name" value="SLC26A"/>
    <property type="match status" value="1"/>
</dbReference>